<keyword evidence="2" id="KW-1185">Reference proteome</keyword>
<dbReference type="PANTHER" id="PTHR39456:SF1">
    <property type="entry name" value="METAL-DEPENDENT HYDROLASE"/>
    <property type="match status" value="1"/>
</dbReference>
<dbReference type="PIRSF" id="PIRSF007580">
    <property type="entry name" value="UCP07580"/>
    <property type="match status" value="1"/>
</dbReference>
<evidence type="ECO:0008006" key="3">
    <source>
        <dbReference type="Google" id="ProtNLM"/>
    </source>
</evidence>
<dbReference type="Pfam" id="PF10118">
    <property type="entry name" value="Metal_hydrol"/>
    <property type="match status" value="1"/>
</dbReference>
<sequence>MNTNLNPVQATVSSFSSMTNRLKASFPVRRLSFDFQHSERYWFDGNVYYTHFMNAMSAIFPQGELMLIEALRNIRSSINDPILQAEISAFIGQEAMHAKEHMAFNRYAEAQQIDLDSLQKEVKVLYQWMQKLLPPMHIMAIGCAIEHITATLGAELLRRDDWNHRLHGAVGELWLWHAVEENEHKAVFFDAYVACNGTYLSRVFYMTMAGSALAFLIANNMQRLLRADKALSVKGIAKFIKDFTGKGGLLTWQTIQAFIDYYKPSFHPFNHDTKDLEKTWHQRLKLSTIN</sequence>
<gene>
    <name evidence="1" type="ORF">C8N29_12017</name>
</gene>
<organism evidence="1 2">
    <name type="scientific">Agitococcus lubricus</name>
    <dbReference type="NCBI Taxonomy" id="1077255"/>
    <lineage>
        <taxon>Bacteria</taxon>
        <taxon>Pseudomonadati</taxon>
        <taxon>Pseudomonadota</taxon>
        <taxon>Gammaproteobacteria</taxon>
        <taxon>Moraxellales</taxon>
        <taxon>Moraxellaceae</taxon>
        <taxon>Agitococcus</taxon>
    </lineage>
</organism>
<proteinExistence type="predicted"/>
<dbReference type="AlphaFoldDB" id="A0A2T5ITL7"/>
<evidence type="ECO:0000313" key="1">
    <source>
        <dbReference type="EMBL" id="PTQ87212.1"/>
    </source>
</evidence>
<protein>
    <recommendedName>
        <fullName evidence="3">Metal-dependent hydrolase</fullName>
    </recommendedName>
</protein>
<evidence type="ECO:0000313" key="2">
    <source>
        <dbReference type="Proteomes" id="UP000244223"/>
    </source>
</evidence>
<dbReference type="OrthoDB" id="485478at2"/>
<dbReference type="PANTHER" id="PTHR39456">
    <property type="entry name" value="METAL-DEPENDENT HYDROLASE"/>
    <property type="match status" value="1"/>
</dbReference>
<comment type="caution">
    <text evidence="1">The sequence shown here is derived from an EMBL/GenBank/DDBJ whole genome shotgun (WGS) entry which is preliminary data.</text>
</comment>
<accession>A0A2T5ITL7</accession>
<reference evidence="1 2" key="1">
    <citation type="submission" date="2018-04" db="EMBL/GenBank/DDBJ databases">
        <title>Genomic Encyclopedia of Archaeal and Bacterial Type Strains, Phase II (KMG-II): from individual species to whole genera.</title>
        <authorList>
            <person name="Goeker M."/>
        </authorList>
    </citation>
    <scope>NUCLEOTIDE SEQUENCE [LARGE SCALE GENOMIC DNA]</scope>
    <source>
        <strain evidence="1 2">DSM 5822</strain>
    </source>
</reference>
<name>A0A2T5ITL7_9GAMM</name>
<dbReference type="InterPro" id="IPR016516">
    <property type="entry name" value="UCP07580"/>
</dbReference>
<dbReference type="Proteomes" id="UP000244223">
    <property type="component" value="Unassembled WGS sequence"/>
</dbReference>
<dbReference type="EMBL" id="QAON01000020">
    <property type="protein sequence ID" value="PTQ87212.1"/>
    <property type="molecule type" value="Genomic_DNA"/>
</dbReference>